<evidence type="ECO:0000313" key="2">
    <source>
        <dbReference type="Proteomes" id="UP001312908"/>
    </source>
</evidence>
<evidence type="ECO:0000313" key="1">
    <source>
        <dbReference type="EMBL" id="MEE8658987.1"/>
    </source>
</evidence>
<keyword evidence="2" id="KW-1185">Reference proteome</keyword>
<sequence length="55" mass="6211">MHKTDRSTALFQSVSDHDCRVRHAAKQRPNCFGDRCLGALQHKDSLVRKYIGQAG</sequence>
<proteinExistence type="predicted"/>
<comment type="caution">
    <text evidence="1">The sequence shown here is derived from an EMBL/GenBank/DDBJ whole genome shotgun (WGS) entry which is preliminary data.</text>
</comment>
<protein>
    <submittedName>
        <fullName evidence="1">Uncharacterized protein</fullName>
    </submittedName>
</protein>
<accession>A0ABU7U2B2</accession>
<reference evidence="1 2" key="1">
    <citation type="submission" date="2023-10" db="EMBL/GenBank/DDBJ databases">
        <title>Sorlinia euscelidii gen. nov., sp. nov., an acetic acid bacteria isolated from the gut of Euscelidius variegatus emitter.</title>
        <authorList>
            <person name="Michoud G."/>
            <person name="Marasco R."/>
            <person name="Seferji K."/>
            <person name="Gonella E."/>
            <person name="Garuglieri E."/>
            <person name="Alma A."/>
            <person name="Mapelli F."/>
            <person name="Borin S."/>
            <person name="Daffonchio D."/>
            <person name="Crotti E."/>
        </authorList>
    </citation>
    <scope>NUCLEOTIDE SEQUENCE [LARGE SCALE GENOMIC DNA]</scope>
    <source>
        <strain evidence="1 2">EV16P</strain>
    </source>
</reference>
<dbReference type="Proteomes" id="UP001312908">
    <property type="component" value="Unassembled WGS sequence"/>
</dbReference>
<dbReference type="EMBL" id="JAWJZY010000003">
    <property type="protein sequence ID" value="MEE8658987.1"/>
    <property type="molecule type" value="Genomic_DNA"/>
</dbReference>
<organism evidence="1 2">
    <name type="scientific">Sorlinia euscelidii</name>
    <dbReference type="NCBI Taxonomy" id="3081148"/>
    <lineage>
        <taxon>Bacteria</taxon>
        <taxon>Pseudomonadati</taxon>
        <taxon>Pseudomonadota</taxon>
        <taxon>Alphaproteobacteria</taxon>
        <taxon>Acetobacterales</taxon>
        <taxon>Acetobacteraceae</taxon>
        <taxon>Sorlinia</taxon>
    </lineage>
</organism>
<gene>
    <name evidence="1" type="ORF">DOFOFD_08180</name>
</gene>
<name>A0ABU7U2B2_9PROT</name>